<sequence>MHAPAEYYIGPLFKFLRNWYDNFWWNLGGIEGVSQKGQVFNFWDGFPLFLLQGVGMCCFISRVTSSSTTISLLFISLVSSCLCAWAWAFIPTSVVSVLGSHPDTGGRCLCVFLFIE</sequence>
<organism evidence="2 3">
    <name type="scientific">Hibiscus sabdariffa</name>
    <name type="common">roselle</name>
    <dbReference type="NCBI Taxonomy" id="183260"/>
    <lineage>
        <taxon>Eukaryota</taxon>
        <taxon>Viridiplantae</taxon>
        <taxon>Streptophyta</taxon>
        <taxon>Embryophyta</taxon>
        <taxon>Tracheophyta</taxon>
        <taxon>Spermatophyta</taxon>
        <taxon>Magnoliopsida</taxon>
        <taxon>eudicotyledons</taxon>
        <taxon>Gunneridae</taxon>
        <taxon>Pentapetalae</taxon>
        <taxon>rosids</taxon>
        <taxon>malvids</taxon>
        <taxon>Malvales</taxon>
        <taxon>Malvaceae</taxon>
        <taxon>Malvoideae</taxon>
        <taxon>Hibiscus</taxon>
    </lineage>
</organism>
<keyword evidence="1" id="KW-0472">Membrane</keyword>
<comment type="caution">
    <text evidence="2">The sequence shown here is derived from an EMBL/GenBank/DDBJ whole genome shotgun (WGS) entry which is preliminary data.</text>
</comment>
<keyword evidence="1" id="KW-1133">Transmembrane helix</keyword>
<name>A0ABR2STY7_9ROSI</name>
<keyword evidence="1" id="KW-0812">Transmembrane</keyword>
<proteinExistence type="predicted"/>
<dbReference type="Proteomes" id="UP001396334">
    <property type="component" value="Unassembled WGS sequence"/>
</dbReference>
<evidence type="ECO:0000313" key="2">
    <source>
        <dbReference type="EMBL" id="KAK9028728.1"/>
    </source>
</evidence>
<evidence type="ECO:0000256" key="1">
    <source>
        <dbReference type="SAM" id="Phobius"/>
    </source>
</evidence>
<protein>
    <submittedName>
        <fullName evidence="2">Uncharacterized protein</fullName>
    </submittedName>
</protein>
<dbReference type="EMBL" id="JBBPBN010000011">
    <property type="protein sequence ID" value="KAK9028728.1"/>
    <property type="molecule type" value="Genomic_DNA"/>
</dbReference>
<reference evidence="2 3" key="1">
    <citation type="journal article" date="2024" name="G3 (Bethesda)">
        <title>Genome assembly of Hibiscus sabdariffa L. provides insights into metabolisms of medicinal natural products.</title>
        <authorList>
            <person name="Kim T."/>
        </authorList>
    </citation>
    <scope>NUCLEOTIDE SEQUENCE [LARGE SCALE GENOMIC DNA]</scope>
    <source>
        <strain evidence="2">TK-2024</strain>
        <tissue evidence="2">Old leaves</tissue>
    </source>
</reference>
<keyword evidence="3" id="KW-1185">Reference proteome</keyword>
<feature type="transmembrane region" description="Helical" evidence="1">
    <location>
        <begin position="45"/>
        <end position="63"/>
    </location>
</feature>
<evidence type="ECO:0000313" key="3">
    <source>
        <dbReference type="Proteomes" id="UP001396334"/>
    </source>
</evidence>
<feature type="transmembrane region" description="Helical" evidence="1">
    <location>
        <begin position="70"/>
        <end position="90"/>
    </location>
</feature>
<gene>
    <name evidence="2" type="ORF">V6N11_025875</name>
</gene>
<accession>A0ABR2STY7</accession>